<accession>A0A7G5BU68</accession>
<sequence length="139" mass="15388">MEQADDAFDFVTLIAALIIFTPILVFIMVPFLKGDVGGFDVQIEKTARVTEAEIIPENRQLTTNDVLLMLAVADKYTPSPNNIRLSVNGSFEIPLDDNFFIDRAATVRAAKAAMPDNVPVKLELFSGAAGLRFWDVQRQ</sequence>
<dbReference type="Proteomes" id="UP000515679">
    <property type="component" value="Chromosome"/>
</dbReference>
<organism evidence="2 3">
    <name type="scientific">Cohnella cholangitidis</name>
    <dbReference type="NCBI Taxonomy" id="2598458"/>
    <lineage>
        <taxon>Bacteria</taxon>
        <taxon>Bacillati</taxon>
        <taxon>Bacillota</taxon>
        <taxon>Bacilli</taxon>
        <taxon>Bacillales</taxon>
        <taxon>Paenibacillaceae</taxon>
        <taxon>Cohnella</taxon>
    </lineage>
</organism>
<evidence type="ECO:0000256" key="1">
    <source>
        <dbReference type="SAM" id="Phobius"/>
    </source>
</evidence>
<name>A0A7G5BU68_9BACL</name>
<evidence type="ECO:0000313" key="3">
    <source>
        <dbReference type="Proteomes" id="UP000515679"/>
    </source>
</evidence>
<keyword evidence="1" id="KW-0812">Transmembrane</keyword>
<keyword evidence="1" id="KW-1133">Transmembrane helix</keyword>
<proteinExistence type="predicted"/>
<dbReference type="KEGG" id="cchl:FPL14_04240"/>
<dbReference type="RefSeq" id="WP_182301851.1">
    <property type="nucleotide sequence ID" value="NZ_CP041969.1"/>
</dbReference>
<feature type="transmembrane region" description="Helical" evidence="1">
    <location>
        <begin position="12"/>
        <end position="32"/>
    </location>
</feature>
<gene>
    <name evidence="2" type="ORF">FPL14_04240</name>
</gene>
<dbReference type="AlphaFoldDB" id="A0A7G5BU68"/>
<dbReference type="EMBL" id="CP041969">
    <property type="protein sequence ID" value="QMV40502.1"/>
    <property type="molecule type" value="Genomic_DNA"/>
</dbReference>
<keyword evidence="3" id="KW-1185">Reference proteome</keyword>
<protein>
    <submittedName>
        <fullName evidence="2">Uncharacterized protein</fullName>
    </submittedName>
</protein>
<keyword evidence="1" id="KW-0472">Membrane</keyword>
<reference evidence="2 3" key="1">
    <citation type="submission" date="2019-07" db="EMBL/GenBank/DDBJ databases">
        <authorList>
            <person name="Kim J.K."/>
            <person name="Cheong H.-M."/>
            <person name="Choi Y."/>
            <person name="Hwang K.J."/>
            <person name="Lee S."/>
            <person name="Choi C."/>
        </authorList>
    </citation>
    <scope>NUCLEOTIDE SEQUENCE [LARGE SCALE GENOMIC DNA]</scope>
    <source>
        <strain evidence="2 3">KS 22</strain>
    </source>
</reference>
<evidence type="ECO:0000313" key="2">
    <source>
        <dbReference type="EMBL" id="QMV40502.1"/>
    </source>
</evidence>